<dbReference type="SUPFAM" id="SSF100985">
    <property type="entry name" value="Sporulation inhibitor Sda"/>
    <property type="match status" value="1"/>
</dbReference>
<evidence type="ECO:0000313" key="2">
    <source>
        <dbReference type="Proteomes" id="UP000326671"/>
    </source>
</evidence>
<keyword evidence="2" id="KW-1185">Reference proteome</keyword>
<proteinExistence type="predicted"/>
<dbReference type="Pfam" id="PF08970">
    <property type="entry name" value="Sda"/>
    <property type="match status" value="1"/>
</dbReference>
<evidence type="ECO:0000313" key="1">
    <source>
        <dbReference type="EMBL" id="KAA9026383.1"/>
    </source>
</evidence>
<accession>A0A5J5HXB9</accession>
<dbReference type="AlphaFoldDB" id="A0A5J5HXB9"/>
<dbReference type="EMBL" id="VYKL01000015">
    <property type="protein sequence ID" value="KAA9026383.1"/>
    <property type="molecule type" value="Genomic_DNA"/>
</dbReference>
<comment type="caution">
    <text evidence="1">The sequence shown here is derived from an EMBL/GenBank/DDBJ whole genome shotgun (WGS) entry which is preliminary data.</text>
</comment>
<name>A0A5J5HXB9_9BACI</name>
<sequence length="46" mass="5495">MFKLSNELLLESYRKAIELNLSPDFIRLIEAEIHRRSLNYKTKITS</sequence>
<organism evidence="1 2">
    <name type="scientific">Niallia endozanthoxylica</name>
    <dbReference type="NCBI Taxonomy" id="2036016"/>
    <lineage>
        <taxon>Bacteria</taxon>
        <taxon>Bacillati</taxon>
        <taxon>Bacillota</taxon>
        <taxon>Bacilli</taxon>
        <taxon>Bacillales</taxon>
        <taxon>Bacillaceae</taxon>
        <taxon>Niallia</taxon>
    </lineage>
</organism>
<dbReference type="OrthoDB" id="2933732at2"/>
<reference evidence="1 2" key="1">
    <citation type="submission" date="2019-09" db="EMBL/GenBank/DDBJ databases">
        <title>Whole genome sequences of isolates from the Mars Exploration Rovers.</title>
        <authorList>
            <person name="Seuylemezian A."/>
            <person name="Vaishampayan P."/>
        </authorList>
    </citation>
    <scope>NUCLEOTIDE SEQUENCE [LARGE SCALE GENOMIC DNA]</scope>
    <source>
        <strain evidence="1 2">MER_TA_151</strain>
    </source>
</reference>
<gene>
    <name evidence="1" type="ORF">F4V44_11005</name>
</gene>
<protein>
    <submittedName>
        <fullName evidence="1">Sporulation histidine kinase inhibitor Sda</fullName>
    </submittedName>
</protein>
<dbReference type="Proteomes" id="UP000326671">
    <property type="component" value="Unassembled WGS sequence"/>
</dbReference>
<dbReference type="InterPro" id="IPR015064">
    <property type="entry name" value="Sda"/>
</dbReference>
<dbReference type="InterPro" id="IPR036916">
    <property type="entry name" value="Sda_sf"/>
</dbReference>
<dbReference type="RefSeq" id="WP_150440030.1">
    <property type="nucleotide sequence ID" value="NZ_VYKL01000015.1"/>
</dbReference>
<dbReference type="Gene3D" id="1.10.287.1100">
    <property type="entry name" value="Sporulation inhibitor A"/>
    <property type="match status" value="1"/>
</dbReference>